<dbReference type="Gene3D" id="3.80.10.10">
    <property type="entry name" value="Ribonuclease Inhibitor"/>
    <property type="match status" value="1"/>
</dbReference>
<proteinExistence type="predicted"/>
<dbReference type="GO" id="GO:0031146">
    <property type="term" value="P:SCF-dependent proteasomal ubiquitin-dependent protein catabolic process"/>
    <property type="evidence" value="ECO:0007669"/>
    <property type="project" value="TreeGrafter"/>
</dbReference>
<dbReference type="GO" id="GO:0019005">
    <property type="term" value="C:SCF ubiquitin ligase complex"/>
    <property type="evidence" value="ECO:0007669"/>
    <property type="project" value="TreeGrafter"/>
</dbReference>
<dbReference type="AlphaFoldDB" id="A0A5A7QT78"/>
<dbReference type="SMART" id="SM00367">
    <property type="entry name" value="LRR_CC"/>
    <property type="match status" value="2"/>
</dbReference>
<dbReference type="PANTHER" id="PTHR13318">
    <property type="entry name" value="PARTNER OF PAIRED, ISOFORM B-RELATED"/>
    <property type="match status" value="1"/>
</dbReference>
<dbReference type="EMBL" id="BKCP01008181">
    <property type="protein sequence ID" value="GER48229.1"/>
    <property type="molecule type" value="Genomic_DNA"/>
</dbReference>
<accession>A0A5A7QT78</accession>
<evidence type="ECO:0000313" key="1">
    <source>
        <dbReference type="EMBL" id="GER48229.1"/>
    </source>
</evidence>
<organism evidence="1 2">
    <name type="scientific">Striga asiatica</name>
    <name type="common">Asiatic witchweed</name>
    <name type="synonym">Buchnera asiatica</name>
    <dbReference type="NCBI Taxonomy" id="4170"/>
    <lineage>
        <taxon>Eukaryota</taxon>
        <taxon>Viridiplantae</taxon>
        <taxon>Streptophyta</taxon>
        <taxon>Embryophyta</taxon>
        <taxon>Tracheophyta</taxon>
        <taxon>Spermatophyta</taxon>
        <taxon>Magnoliopsida</taxon>
        <taxon>eudicotyledons</taxon>
        <taxon>Gunneridae</taxon>
        <taxon>Pentapetalae</taxon>
        <taxon>asterids</taxon>
        <taxon>lamiids</taxon>
        <taxon>Lamiales</taxon>
        <taxon>Orobanchaceae</taxon>
        <taxon>Buchnereae</taxon>
        <taxon>Striga</taxon>
    </lineage>
</organism>
<evidence type="ECO:0000313" key="2">
    <source>
        <dbReference type="Proteomes" id="UP000325081"/>
    </source>
</evidence>
<dbReference type="Proteomes" id="UP000325081">
    <property type="component" value="Unassembled WGS sequence"/>
</dbReference>
<comment type="caution">
    <text evidence="1">The sequence shown here is derived from an EMBL/GenBank/DDBJ whole genome shotgun (WGS) entry which is preliminary data.</text>
</comment>
<keyword evidence="2" id="KW-1185">Reference proteome</keyword>
<name>A0A5A7QT78_STRAF</name>
<gene>
    <name evidence="1" type="ORF">STAS_25382</name>
</gene>
<dbReference type="SUPFAM" id="SSF52047">
    <property type="entry name" value="RNI-like"/>
    <property type="match status" value="1"/>
</dbReference>
<protein>
    <submittedName>
        <fullName evidence="1">F-box / LRR-repeat protein</fullName>
    </submittedName>
</protein>
<sequence length="123" mass="13545">MPHAILSCPLLRELDIASCHKLLDTSIRAAAASCPLLESLDMSNCSSIIDETIREIAMSTGNLRFLDASYCPNVALERKCEKSSPLKGVMGIAWAASRQIWAVDGLQISNWAGAHKWEFVLLW</sequence>
<reference evidence="2" key="1">
    <citation type="journal article" date="2019" name="Curr. Biol.">
        <title>Genome Sequence of Striga asiatica Provides Insight into the Evolution of Plant Parasitism.</title>
        <authorList>
            <person name="Yoshida S."/>
            <person name="Kim S."/>
            <person name="Wafula E.K."/>
            <person name="Tanskanen J."/>
            <person name="Kim Y.M."/>
            <person name="Honaas L."/>
            <person name="Yang Z."/>
            <person name="Spallek T."/>
            <person name="Conn C.E."/>
            <person name="Ichihashi Y."/>
            <person name="Cheong K."/>
            <person name="Cui S."/>
            <person name="Der J.P."/>
            <person name="Gundlach H."/>
            <person name="Jiao Y."/>
            <person name="Hori C."/>
            <person name="Ishida J.K."/>
            <person name="Kasahara H."/>
            <person name="Kiba T."/>
            <person name="Kim M.S."/>
            <person name="Koo N."/>
            <person name="Laohavisit A."/>
            <person name="Lee Y.H."/>
            <person name="Lumba S."/>
            <person name="McCourt P."/>
            <person name="Mortimer J.C."/>
            <person name="Mutuku J.M."/>
            <person name="Nomura T."/>
            <person name="Sasaki-Sekimoto Y."/>
            <person name="Seto Y."/>
            <person name="Wang Y."/>
            <person name="Wakatake T."/>
            <person name="Sakakibara H."/>
            <person name="Demura T."/>
            <person name="Yamaguchi S."/>
            <person name="Yoneyama K."/>
            <person name="Manabe R.I."/>
            <person name="Nelson D.C."/>
            <person name="Schulman A.H."/>
            <person name="Timko M.P."/>
            <person name="dePamphilis C.W."/>
            <person name="Choi D."/>
            <person name="Shirasu K."/>
        </authorList>
    </citation>
    <scope>NUCLEOTIDE SEQUENCE [LARGE SCALE GENOMIC DNA]</scope>
    <source>
        <strain evidence="2">cv. UVA1</strain>
    </source>
</reference>
<dbReference type="InterPro" id="IPR006553">
    <property type="entry name" value="Leu-rich_rpt_Cys-con_subtyp"/>
</dbReference>
<dbReference type="InterPro" id="IPR032675">
    <property type="entry name" value="LRR_dom_sf"/>
</dbReference>
<dbReference type="OrthoDB" id="550575at2759"/>